<feature type="region of interest" description="Disordered" evidence="1">
    <location>
        <begin position="473"/>
        <end position="501"/>
    </location>
</feature>
<gene>
    <name evidence="2" type="ORF">QE152_g4656</name>
</gene>
<protein>
    <submittedName>
        <fullName evidence="2">Uncharacterized protein</fullName>
    </submittedName>
</protein>
<reference evidence="2 3" key="1">
    <citation type="journal article" date="2024" name="BMC Genomics">
        <title>De novo assembly and annotation of Popillia japonica's genome with initial clues to its potential as an invasive pest.</title>
        <authorList>
            <person name="Cucini C."/>
            <person name="Boschi S."/>
            <person name="Funari R."/>
            <person name="Cardaioli E."/>
            <person name="Iannotti N."/>
            <person name="Marturano G."/>
            <person name="Paoli F."/>
            <person name="Bruttini M."/>
            <person name="Carapelli A."/>
            <person name="Frati F."/>
            <person name="Nardi F."/>
        </authorList>
    </citation>
    <scope>NUCLEOTIDE SEQUENCE [LARGE SCALE GENOMIC DNA]</scope>
    <source>
        <strain evidence="2">DMR45628</strain>
    </source>
</reference>
<sequence length="654" mass="70331">MRLVVRPFSLTSIKSETNQDEVPFIQRPPKPLITSNIHLPKAPKTVYDLPGSLKPNSNKIPKLQWGPPKSQYGPPPKLAYGPPKQLVQQYGPPEPVIHEPPHPGITAPATPPDIKYDGWQPIPGLVSRPPSDIYGVPNQGGHDVNDLQISTGFLQENFKGNGAISDSYGAPLNTVTGSGGVVASFGEHHQQSQGGLDISVNNQEQHNHQNNINVGLFAIGVGGQDNSLSVATDTYGAPPISSYSPAGPYPAASYKTFSTAGFGSAFSSYNFGKEISLAPTGVGLIPPSGVYGATPNSQYGTPLFQPANQQFHGAGQKYHQPRKPVVFREAVPNVVHGSPTAGLSHQLSNSLNLNAAGGDYNFGSIDWADALPLQTTGVGFNTNQNHNQQNYYVDSSRQVNFNQDYNSYTNQNHNQQNYYVDSSRQVNFNQDYNSYTLQNLESYHDCNTPQLGYNLPSGIGGGYQSQNSYIVGAGPDLQTSHSQSTASLSPTSSNSVSEVTKDSYAKSHGETFANGGDVVKSQNPIRCVGFNTNQNHNQQNYYVDSSRQVNFNQDYNSYTLQNLESYHDCNTPQLGYNLPSGIGGGYQSQNSYIVGAGPDLQTSHSQSTASLSPTSSNSVSEVTKDSYAKSHGETFANGGDVVKSQSLDLNNIPL</sequence>
<evidence type="ECO:0000256" key="1">
    <source>
        <dbReference type="SAM" id="MobiDB-lite"/>
    </source>
</evidence>
<accession>A0AAW1MZY6</accession>
<keyword evidence="3" id="KW-1185">Reference proteome</keyword>
<name>A0AAW1MZY6_POPJA</name>
<dbReference type="AlphaFoldDB" id="A0AAW1MZY6"/>
<feature type="region of interest" description="Disordered" evidence="1">
    <location>
        <begin position="51"/>
        <end position="71"/>
    </location>
</feature>
<feature type="compositionally biased region" description="Low complexity" evidence="1">
    <location>
        <begin position="602"/>
        <end position="620"/>
    </location>
</feature>
<organism evidence="2 3">
    <name type="scientific">Popillia japonica</name>
    <name type="common">Japanese beetle</name>
    <dbReference type="NCBI Taxonomy" id="7064"/>
    <lineage>
        <taxon>Eukaryota</taxon>
        <taxon>Metazoa</taxon>
        <taxon>Ecdysozoa</taxon>
        <taxon>Arthropoda</taxon>
        <taxon>Hexapoda</taxon>
        <taxon>Insecta</taxon>
        <taxon>Pterygota</taxon>
        <taxon>Neoptera</taxon>
        <taxon>Endopterygota</taxon>
        <taxon>Coleoptera</taxon>
        <taxon>Polyphaga</taxon>
        <taxon>Scarabaeiformia</taxon>
        <taxon>Scarabaeidae</taxon>
        <taxon>Rutelinae</taxon>
        <taxon>Popillia</taxon>
    </lineage>
</organism>
<dbReference type="Proteomes" id="UP001458880">
    <property type="component" value="Unassembled WGS sequence"/>
</dbReference>
<feature type="compositionally biased region" description="Low complexity" evidence="1">
    <location>
        <begin position="479"/>
        <end position="497"/>
    </location>
</feature>
<dbReference type="EMBL" id="JASPKY010000025">
    <property type="protein sequence ID" value="KAK9751807.1"/>
    <property type="molecule type" value="Genomic_DNA"/>
</dbReference>
<evidence type="ECO:0000313" key="3">
    <source>
        <dbReference type="Proteomes" id="UP001458880"/>
    </source>
</evidence>
<evidence type="ECO:0000313" key="2">
    <source>
        <dbReference type="EMBL" id="KAK9751807.1"/>
    </source>
</evidence>
<proteinExistence type="predicted"/>
<comment type="caution">
    <text evidence="2">The sequence shown here is derived from an EMBL/GenBank/DDBJ whole genome shotgun (WGS) entry which is preliminary data.</text>
</comment>
<feature type="region of interest" description="Disordered" evidence="1">
    <location>
        <begin position="594"/>
        <end position="624"/>
    </location>
</feature>